<evidence type="ECO:0000256" key="2">
    <source>
        <dbReference type="ARBA" id="ARBA00008226"/>
    </source>
</evidence>
<comment type="similarity">
    <text evidence="2">Belongs to the class-II aminoacyl-tRNA synthetase family.</text>
</comment>
<comment type="catalytic activity">
    <reaction evidence="10">
        <text>tRNA(Gly) + glycine + ATP = glycyl-tRNA(Gly) + AMP + diphosphate</text>
        <dbReference type="Rhea" id="RHEA:16013"/>
        <dbReference type="Rhea" id="RHEA-COMP:9664"/>
        <dbReference type="Rhea" id="RHEA-COMP:9683"/>
        <dbReference type="ChEBI" id="CHEBI:30616"/>
        <dbReference type="ChEBI" id="CHEBI:33019"/>
        <dbReference type="ChEBI" id="CHEBI:57305"/>
        <dbReference type="ChEBI" id="CHEBI:78442"/>
        <dbReference type="ChEBI" id="CHEBI:78522"/>
        <dbReference type="ChEBI" id="CHEBI:456215"/>
        <dbReference type="EC" id="6.1.1.14"/>
    </reaction>
</comment>
<dbReference type="GO" id="GO:0006426">
    <property type="term" value="P:glycyl-tRNA aminoacylation"/>
    <property type="evidence" value="ECO:0007669"/>
    <property type="project" value="InterPro"/>
</dbReference>
<dbReference type="PANTHER" id="PTHR30075:SF2">
    <property type="entry name" value="GLYCINE--TRNA LIGASE, CHLOROPLASTIC_MITOCHONDRIAL 2"/>
    <property type="match status" value="1"/>
</dbReference>
<gene>
    <name evidence="12" type="ORF">MNBD_GAMMA21-2277</name>
</gene>
<evidence type="ECO:0000256" key="4">
    <source>
        <dbReference type="ARBA" id="ARBA00022490"/>
    </source>
</evidence>
<keyword evidence="6" id="KW-0547">Nucleotide-binding</keyword>
<dbReference type="InterPro" id="IPR008909">
    <property type="entry name" value="DALR_anticod-bd"/>
</dbReference>
<dbReference type="GO" id="GO:0006420">
    <property type="term" value="P:arginyl-tRNA aminoacylation"/>
    <property type="evidence" value="ECO:0007669"/>
    <property type="project" value="InterPro"/>
</dbReference>
<feature type="domain" description="DALR anticodon binding" evidence="11">
    <location>
        <begin position="586"/>
        <end position="689"/>
    </location>
</feature>
<accession>A0A3B0ZH45</accession>
<dbReference type="EC" id="6.1.1.14" evidence="3"/>
<dbReference type="Gene3D" id="1.10.730.10">
    <property type="entry name" value="Isoleucyl-tRNA Synthetase, Domain 1"/>
    <property type="match status" value="1"/>
</dbReference>
<dbReference type="Pfam" id="PF05746">
    <property type="entry name" value="DALR_1"/>
    <property type="match status" value="1"/>
</dbReference>
<dbReference type="SMART" id="SM00836">
    <property type="entry name" value="DALR_1"/>
    <property type="match status" value="1"/>
</dbReference>
<dbReference type="AlphaFoldDB" id="A0A3B0ZH45"/>
<dbReference type="InterPro" id="IPR006194">
    <property type="entry name" value="Gly-tRNA-synth_heterodimer"/>
</dbReference>
<sequence length="693" mass="77629">MSKPQDLLIELGTEELPPKALLNLITAFKDNFAAELKQAELSFSDMKEFASPRRLALIVNGLETQQADKEVDRRGPPLQAAFDENGEPTKAAIGFAQSCGIDINDVEKIENDKGAWLFYKMSKKGLETKALLPDMINRALAKLPIPKRMRWGDLDVQFVRPVHWLVLLLGKELVDAEVLSVKSSVNSYGHRFHNPGPIKLKQASDYVNKLLDKGKVIVDFEVRKQKIVEQVEKIAVQKNARAVLDTDLLNEVTSMVEWPVAILGNFEARFLDIPQEALISTMSAHQKYFHLVDQKGNLLPHFITVANIASKDMSKVVEGNERVIRPRFADAEFFWNQDRKHSLASHIESTKTVLFQKQMGSIHDKTQRVATLAGLIAEKIGANQRSVQRTAELAKCDLMTEMVHEFPELQGIMGRYYAQHDKEESEVAQAIDEHYMPRFAGDELPQTPSGQAVAIADRLDTLLGIISAGQVPSGDKDPYGLRRSALGVLRIMIERDLTLDINDLLLEHAKHLPAELKATEAVDATVDFILERLKTYYLNMDIKADVYEAVKSQRPTQPNDFDARIHAVATFQTDAAAASLAAANKRISNILKKSKEKIPTSIDVKLLTEANEEKLAKQVVDLGERISPLIESRDYGNILVLLAALKDNVDDFFDNVMVNDEDKNLRLNRLAILNQLRNLFLGVADISKLQPVN</sequence>
<dbReference type="SUPFAM" id="SSF47323">
    <property type="entry name" value="Anticodon-binding domain of a subclass of class I aminoacyl-tRNA synthetases"/>
    <property type="match status" value="1"/>
</dbReference>
<evidence type="ECO:0000256" key="7">
    <source>
        <dbReference type="ARBA" id="ARBA00022840"/>
    </source>
</evidence>
<dbReference type="GO" id="GO:0005829">
    <property type="term" value="C:cytosol"/>
    <property type="evidence" value="ECO:0007669"/>
    <property type="project" value="TreeGrafter"/>
</dbReference>
<comment type="subcellular location">
    <subcellularLocation>
        <location evidence="1">Cytoplasm</location>
    </subcellularLocation>
</comment>
<proteinExistence type="inferred from homology"/>
<evidence type="ECO:0000256" key="5">
    <source>
        <dbReference type="ARBA" id="ARBA00022598"/>
    </source>
</evidence>
<dbReference type="PRINTS" id="PR01045">
    <property type="entry name" value="TRNASYNTHGB"/>
</dbReference>
<evidence type="ECO:0000256" key="10">
    <source>
        <dbReference type="ARBA" id="ARBA00047937"/>
    </source>
</evidence>
<dbReference type="NCBIfam" id="TIGR00211">
    <property type="entry name" value="glyS"/>
    <property type="match status" value="1"/>
</dbReference>
<reference evidence="12" key="1">
    <citation type="submission" date="2018-06" db="EMBL/GenBank/DDBJ databases">
        <authorList>
            <person name="Zhirakovskaya E."/>
        </authorList>
    </citation>
    <scope>NUCLEOTIDE SEQUENCE</scope>
</reference>
<dbReference type="EMBL" id="UOFR01000008">
    <property type="protein sequence ID" value="VAW90971.1"/>
    <property type="molecule type" value="Genomic_DNA"/>
</dbReference>
<organism evidence="12">
    <name type="scientific">hydrothermal vent metagenome</name>
    <dbReference type="NCBI Taxonomy" id="652676"/>
    <lineage>
        <taxon>unclassified sequences</taxon>
        <taxon>metagenomes</taxon>
        <taxon>ecological metagenomes</taxon>
    </lineage>
</organism>
<evidence type="ECO:0000256" key="6">
    <source>
        <dbReference type="ARBA" id="ARBA00022741"/>
    </source>
</evidence>
<keyword evidence="8" id="KW-0648">Protein biosynthesis</keyword>
<dbReference type="GO" id="GO:0004814">
    <property type="term" value="F:arginine-tRNA ligase activity"/>
    <property type="evidence" value="ECO:0007669"/>
    <property type="project" value="InterPro"/>
</dbReference>
<dbReference type="PROSITE" id="PS50861">
    <property type="entry name" value="AA_TRNA_LIGASE_II_GLYAB"/>
    <property type="match status" value="1"/>
</dbReference>
<evidence type="ECO:0000259" key="11">
    <source>
        <dbReference type="SMART" id="SM00836"/>
    </source>
</evidence>
<dbReference type="GO" id="GO:0004820">
    <property type="term" value="F:glycine-tRNA ligase activity"/>
    <property type="evidence" value="ECO:0007669"/>
    <property type="project" value="UniProtKB-EC"/>
</dbReference>
<keyword evidence="4" id="KW-0963">Cytoplasm</keyword>
<dbReference type="HAMAP" id="MF_00255">
    <property type="entry name" value="Gly_tRNA_synth_beta"/>
    <property type="match status" value="1"/>
</dbReference>
<name>A0A3B0ZH45_9ZZZZ</name>
<dbReference type="InterPro" id="IPR009080">
    <property type="entry name" value="tRNAsynth_Ia_anticodon-bd"/>
</dbReference>
<dbReference type="GO" id="GO:0005524">
    <property type="term" value="F:ATP binding"/>
    <property type="evidence" value="ECO:0007669"/>
    <property type="project" value="UniProtKB-KW"/>
</dbReference>
<dbReference type="InterPro" id="IPR015944">
    <property type="entry name" value="Gly-tRNA-synth_bsu"/>
</dbReference>
<dbReference type="Pfam" id="PF02092">
    <property type="entry name" value="tRNA_synt_2f"/>
    <property type="match status" value="1"/>
</dbReference>
<evidence type="ECO:0000256" key="9">
    <source>
        <dbReference type="ARBA" id="ARBA00023146"/>
    </source>
</evidence>
<evidence type="ECO:0000256" key="1">
    <source>
        <dbReference type="ARBA" id="ARBA00004496"/>
    </source>
</evidence>
<evidence type="ECO:0000313" key="12">
    <source>
        <dbReference type="EMBL" id="VAW90971.1"/>
    </source>
</evidence>
<evidence type="ECO:0000256" key="8">
    <source>
        <dbReference type="ARBA" id="ARBA00022917"/>
    </source>
</evidence>
<dbReference type="SUPFAM" id="SSF109604">
    <property type="entry name" value="HD-domain/PDEase-like"/>
    <property type="match status" value="1"/>
</dbReference>
<keyword evidence="7" id="KW-0067">ATP-binding</keyword>
<evidence type="ECO:0000256" key="3">
    <source>
        <dbReference type="ARBA" id="ARBA00012829"/>
    </source>
</evidence>
<dbReference type="PANTHER" id="PTHR30075">
    <property type="entry name" value="GLYCYL-TRNA SYNTHETASE"/>
    <property type="match status" value="1"/>
</dbReference>
<protein>
    <recommendedName>
        <fullName evidence="3">glycine--tRNA ligase</fullName>
        <ecNumber evidence="3">6.1.1.14</ecNumber>
    </recommendedName>
</protein>
<keyword evidence="5 12" id="KW-0436">Ligase</keyword>
<keyword evidence="9 12" id="KW-0030">Aminoacyl-tRNA synthetase</keyword>